<dbReference type="PANTHER" id="PTHR34702">
    <property type="entry name" value="NA(+)/H(+) ANTIPORTER SUBUNIT F1"/>
    <property type="match status" value="1"/>
</dbReference>
<keyword evidence="4" id="KW-1003">Cell membrane</keyword>
<dbReference type="Pfam" id="PF04066">
    <property type="entry name" value="MrpF_PhaF"/>
    <property type="match status" value="1"/>
</dbReference>
<dbReference type="Proteomes" id="UP000245168">
    <property type="component" value="Unassembled WGS sequence"/>
</dbReference>
<feature type="transmembrane region" description="Helical" evidence="8">
    <location>
        <begin position="62"/>
        <end position="83"/>
    </location>
</feature>
<keyword evidence="3" id="KW-0813">Transport</keyword>
<evidence type="ECO:0000256" key="2">
    <source>
        <dbReference type="ARBA" id="ARBA00009212"/>
    </source>
</evidence>
<dbReference type="GO" id="GO:0015385">
    <property type="term" value="F:sodium:proton antiporter activity"/>
    <property type="evidence" value="ECO:0007669"/>
    <property type="project" value="TreeGrafter"/>
</dbReference>
<feature type="transmembrane region" description="Helical" evidence="8">
    <location>
        <begin position="6"/>
        <end position="27"/>
    </location>
</feature>
<dbReference type="PANTHER" id="PTHR34702:SF1">
    <property type="entry name" value="NA(+)_H(+) ANTIPORTER SUBUNIT F"/>
    <property type="match status" value="1"/>
</dbReference>
<sequence length="107" mass="11894">MIDHVFDFIIAMALAGSMALMLARLFLGPTLYDRVLALNSFGTKTVLFLAVFSLMVGRGDGVDIALLYALINFIATIAILKFFRYRSLEIALSQMALRRALDQDDES</sequence>
<dbReference type="InterPro" id="IPR007208">
    <property type="entry name" value="MrpF/PhaF-like"/>
</dbReference>
<reference evidence="10" key="1">
    <citation type="submission" date="2018-05" db="EMBL/GenBank/DDBJ databases">
        <authorList>
            <person name="Liu B.-T."/>
        </authorList>
    </citation>
    <scope>NUCLEOTIDE SEQUENCE [LARGE SCALE GENOMIC DNA]</scope>
    <source>
        <strain evidence="10">WD6-1</strain>
    </source>
</reference>
<name>A0A2U2BSJ7_9PROT</name>
<dbReference type="AlphaFoldDB" id="A0A2U2BSJ7"/>
<feature type="transmembrane region" description="Helical" evidence="8">
    <location>
        <begin position="36"/>
        <end position="56"/>
    </location>
</feature>
<evidence type="ECO:0000256" key="4">
    <source>
        <dbReference type="ARBA" id="ARBA00022475"/>
    </source>
</evidence>
<keyword evidence="10" id="KW-1185">Reference proteome</keyword>
<comment type="similarity">
    <text evidence="2">Belongs to the CPA3 antiporters (TC 2.A.63) subunit F family.</text>
</comment>
<evidence type="ECO:0000313" key="10">
    <source>
        <dbReference type="Proteomes" id="UP000245168"/>
    </source>
</evidence>
<dbReference type="OrthoDB" id="9800226at2"/>
<keyword evidence="5 8" id="KW-0812">Transmembrane</keyword>
<evidence type="ECO:0000256" key="3">
    <source>
        <dbReference type="ARBA" id="ARBA00022448"/>
    </source>
</evidence>
<evidence type="ECO:0000256" key="7">
    <source>
        <dbReference type="ARBA" id="ARBA00023136"/>
    </source>
</evidence>
<organism evidence="9 10">
    <name type="scientific">Marinicauda salina</name>
    <dbReference type="NCBI Taxonomy" id="2135793"/>
    <lineage>
        <taxon>Bacteria</taxon>
        <taxon>Pseudomonadati</taxon>
        <taxon>Pseudomonadota</taxon>
        <taxon>Alphaproteobacteria</taxon>
        <taxon>Maricaulales</taxon>
        <taxon>Maricaulaceae</taxon>
        <taxon>Marinicauda</taxon>
    </lineage>
</organism>
<dbReference type="EMBL" id="QEXV01000004">
    <property type="protein sequence ID" value="PWE16995.1"/>
    <property type="molecule type" value="Genomic_DNA"/>
</dbReference>
<evidence type="ECO:0000256" key="5">
    <source>
        <dbReference type="ARBA" id="ARBA00022692"/>
    </source>
</evidence>
<accession>A0A2U2BSJ7</accession>
<keyword evidence="6 8" id="KW-1133">Transmembrane helix</keyword>
<evidence type="ECO:0000256" key="6">
    <source>
        <dbReference type="ARBA" id="ARBA00022989"/>
    </source>
</evidence>
<comment type="subcellular location">
    <subcellularLocation>
        <location evidence="1">Cell membrane</location>
        <topology evidence="1">Multi-pass membrane protein</topology>
    </subcellularLocation>
</comment>
<evidence type="ECO:0000313" key="9">
    <source>
        <dbReference type="EMBL" id="PWE16995.1"/>
    </source>
</evidence>
<comment type="caution">
    <text evidence="9">The sequence shown here is derived from an EMBL/GenBank/DDBJ whole genome shotgun (WGS) entry which is preliminary data.</text>
</comment>
<gene>
    <name evidence="9" type="ORF">DDZ18_09835</name>
</gene>
<evidence type="ECO:0000256" key="1">
    <source>
        <dbReference type="ARBA" id="ARBA00004651"/>
    </source>
</evidence>
<dbReference type="RefSeq" id="WP_109253219.1">
    <property type="nucleotide sequence ID" value="NZ_QEXV01000004.1"/>
</dbReference>
<protein>
    <submittedName>
        <fullName evidence="9">Cation:proton antiporter</fullName>
    </submittedName>
</protein>
<keyword evidence="7 8" id="KW-0472">Membrane</keyword>
<proteinExistence type="inferred from homology"/>
<evidence type="ECO:0000256" key="8">
    <source>
        <dbReference type="SAM" id="Phobius"/>
    </source>
</evidence>
<dbReference type="GO" id="GO:0005886">
    <property type="term" value="C:plasma membrane"/>
    <property type="evidence" value="ECO:0007669"/>
    <property type="project" value="UniProtKB-SubCell"/>
</dbReference>